<evidence type="ECO:0000313" key="4">
    <source>
        <dbReference type="Proteomes" id="UP001589608"/>
    </source>
</evidence>
<dbReference type="PANTHER" id="PTHR44154:SF1">
    <property type="entry name" value="QUINONE OXIDOREDUCTASE"/>
    <property type="match status" value="1"/>
</dbReference>
<gene>
    <name evidence="3" type="ORF">ACFFTR_09555</name>
</gene>
<organism evidence="3 4">
    <name type="scientific">Dactylosporangium vinaceum</name>
    <dbReference type="NCBI Taxonomy" id="53362"/>
    <lineage>
        <taxon>Bacteria</taxon>
        <taxon>Bacillati</taxon>
        <taxon>Actinomycetota</taxon>
        <taxon>Actinomycetes</taxon>
        <taxon>Micromonosporales</taxon>
        <taxon>Micromonosporaceae</taxon>
        <taxon>Dactylosporangium</taxon>
    </lineage>
</organism>
<dbReference type="Pfam" id="PF08240">
    <property type="entry name" value="ADH_N"/>
    <property type="match status" value="1"/>
</dbReference>
<dbReference type="Pfam" id="PF13602">
    <property type="entry name" value="ADH_zinc_N_2"/>
    <property type="match status" value="1"/>
</dbReference>
<evidence type="ECO:0000256" key="1">
    <source>
        <dbReference type="ARBA" id="ARBA00022857"/>
    </source>
</evidence>
<dbReference type="InterPro" id="IPR013154">
    <property type="entry name" value="ADH-like_N"/>
</dbReference>
<dbReference type="SMART" id="SM00829">
    <property type="entry name" value="PKS_ER"/>
    <property type="match status" value="1"/>
</dbReference>
<dbReference type="SUPFAM" id="SSF51735">
    <property type="entry name" value="NAD(P)-binding Rossmann-fold domains"/>
    <property type="match status" value="1"/>
</dbReference>
<dbReference type="RefSeq" id="WP_223103564.1">
    <property type="nucleotide sequence ID" value="NZ_CP061913.1"/>
</dbReference>
<sequence>MLDGVEQFAAGRNTVTEQYRAVAFSAFGGPEVLEVIERRVESPGEGQVRIAVRAAGVNPLDWKLRAGAVTFIPVEFPAVPGGEVAGVITALGPGVTRFTVGDEVLGGTTLGGYAEQVLAPADGLTAKPSGLAWDVAAGLPIAANTAAYALAELGLKAGETLVVDGAAGGVGTVAVQLAVQAGATVIGTAGEANHAYLRELGATPVSYGEGLADRLRQLAPHGIDAALDASGRGSLAALVTMAGGPQRVVTIADPAADQHGVRMIFGEPAGAAERIATVATLAAEGRLRLPIAGTYPLEEAAQAHRVSERGHLRGKLIIKP</sequence>
<comment type="caution">
    <text evidence="3">The sequence shown here is derived from an EMBL/GenBank/DDBJ whole genome shotgun (WGS) entry which is preliminary data.</text>
</comment>
<reference evidence="3 4" key="1">
    <citation type="submission" date="2024-09" db="EMBL/GenBank/DDBJ databases">
        <authorList>
            <person name="Sun Q."/>
            <person name="Mori K."/>
        </authorList>
    </citation>
    <scope>NUCLEOTIDE SEQUENCE [LARGE SCALE GENOMIC DNA]</scope>
    <source>
        <strain evidence="3 4">JCM 3307</strain>
    </source>
</reference>
<keyword evidence="3" id="KW-0560">Oxidoreductase</keyword>
<dbReference type="SUPFAM" id="SSF50129">
    <property type="entry name" value="GroES-like"/>
    <property type="match status" value="1"/>
</dbReference>
<dbReference type="InterPro" id="IPR020843">
    <property type="entry name" value="ER"/>
</dbReference>
<keyword evidence="4" id="KW-1185">Reference proteome</keyword>
<dbReference type="InterPro" id="IPR051603">
    <property type="entry name" value="Zinc-ADH_QOR/CCCR"/>
</dbReference>
<dbReference type="EC" id="1.-.-.-" evidence="3"/>
<evidence type="ECO:0000313" key="3">
    <source>
        <dbReference type="EMBL" id="MFB9443328.1"/>
    </source>
</evidence>
<keyword evidence="1" id="KW-0521">NADP</keyword>
<dbReference type="InterPro" id="IPR036291">
    <property type="entry name" value="NAD(P)-bd_dom_sf"/>
</dbReference>
<dbReference type="Gene3D" id="3.40.50.720">
    <property type="entry name" value="NAD(P)-binding Rossmann-like Domain"/>
    <property type="match status" value="1"/>
</dbReference>
<dbReference type="Gene3D" id="3.90.180.10">
    <property type="entry name" value="Medium-chain alcohol dehydrogenases, catalytic domain"/>
    <property type="match status" value="1"/>
</dbReference>
<dbReference type="GO" id="GO:0016491">
    <property type="term" value="F:oxidoreductase activity"/>
    <property type="evidence" value="ECO:0007669"/>
    <property type="project" value="UniProtKB-KW"/>
</dbReference>
<protein>
    <submittedName>
        <fullName evidence="3">NADP-dependent oxidoreductase</fullName>
        <ecNumber evidence="3">1.-.-.-</ecNumber>
    </submittedName>
</protein>
<dbReference type="Proteomes" id="UP001589608">
    <property type="component" value="Unassembled WGS sequence"/>
</dbReference>
<name>A0ABV5M3K4_9ACTN</name>
<dbReference type="InterPro" id="IPR011032">
    <property type="entry name" value="GroES-like_sf"/>
</dbReference>
<evidence type="ECO:0000259" key="2">
    <source>
        <dbReference type="SMART" id="SM00829"/>
    </source>
</evidence>
<accession>A0ABV5M3K4</accession>
<dbReference type="EMBL" id="JBHMCA010000020">
    <property type="protein sequence ID" value="MFB9443328.1"/>
    <property type="molecule type" value="Genomic_DNA"/>
</dbReference>
<dbReference type="CDD" id="cd05289">
    <property type="entry name" value="MDR_like_2"/>
    <property type="match status" value="1"/>
</dbReference>
<dbReference type="PANTHER" id="PTHR44154">
    <property type="entry name" value="QUINONE OXIDOREDUCTASE"/>
    <property type="match status" value="1"/>
</dbReference>
<feature type="domain" description="Enoyl reductase (ER)" evidence="2">
    <location>
        <begin position="28"/>
        <end position="318"/>
    </location>
</feature>
<proteinExistence type="predicted"/>